<evidence type="ECO:0000313" key="3">
    <source>
        <dbReference type="EMBL" id="MDC7683143.1"/>
    </source>
</evidence>
<evidence type="ECO:0000256" key="1">
    <source>
        <dbReference type="SAM" id="MobiDB-lite"/>
    </source>
</evidence>
<protein>
    <recommendedName>
        <fullName evidence="5">UrcA family protein</fullName>
    </recommendedName>
</protein>
<dbReference type="EMBL" id="JAQQKX010000005">
    <property type="protein sequence ID" value="MDC7683143.1"/>
    <property type="molecule type" value="Genomic_DNA"/>
</dbReference>
<reference evidence="3 4" key="1">
    <citation type="submission" date="2023-01" db="EMBL/GenBank/DDBJ databases">
        <title>Novel species of the genus Asticcacaulis isolated from rivers.</title>
        <authorList>
            <person name="Lu H."/>
        </authorList>
    </citation>
    <scope>NUCLEOTIDE SEQUENCE [LARGE SCALE GENOMIC DNA]</scope>
    <source>
        <strain evidence="3 4">BYS171W</strain>
    </source>
</reference>
<organism evidence="3 4">
    <name type="scientific">Asticcacaulis aquaticus</name>
    <dbReference type="NCBI Taxonomy" id="2984212"/>
    <lineage>
        <taxon>Bacteria</taxon>
        <taxon>Pseudomonadati</taxon>
        <taxon>Pseudomonadota</taxon>
        <taxon>Alphaproteobacteria</taxon>
        <taxon>Caulobacterales</taxon>
        <taxon>Caulobacteraceae</taxon>
        <taxon>Asticcacaulis</taxon>
    </lineage>
</organism>
<keyword evidence="4" id="KW-1185">Reference proteome</keyword>
<comment type="caution">
    <text evidence="3">The sequence shown here is derived from an EMBL/GenBank/DDBJ whole genome shotgun (WGS) entry which is preliminary data.</text>
</comment>
<feature type="compositionally biased region" description="Basic and acidic residues" evidence="1">
    <location>
        <begin position="82"/>
        <end position="100"/>
    </location>
</feature>
<dbReference type="Proteomes" id="UP001214854">
    <property type="component" value="Unassembled WGS sequence"/>
</dbReference>
<feature type="signal peptide" evidence="2">
    <location>
        <begin position="1"/>
        <end position="22"/>
    </location>
</feature>
<proteinExistence type="predicted"/>
<evidence type="ECO:0000313" key="4">
    <source>
        <dbReference type="Proteomes" id="UP001214854"/>
    </source>
</evidence>
<feature type="region of interest" description="Disordered" evidence="1">
    <location>
        <begin position="82"/>
        <end position="101"/>
    </location>
</feature>
<name>A0ABT5HSV3_9CAUL</name>
<sequence>MSIRRALLVLSSLVLLPASALADTAYNDAIFVYDMNMKNVDIQLTGAQTHVQLGNLKDACVAMRSAYDSLGYALKNLDKAENAPVDAADKPRASKTEMAQKRTVVTDGQVQLKKMIDGNCPAA</sequence>
<feature type="chain" id="PRO_5047255730" description="UrcA family protein" evidence="2">
    <location>
        <begin position="23"/>
        <end position="123"/>
    </location>
</feature>
<dbReference type="RefSeq" id="WP_272747623.1">
    <property type="nucleotide sequence ID" value="NZ_JAQQKX010000005.1"/>
</dbReference>
<evidence type="ECO:0008006" key="5">
    <source>
        <dbReference type="Google" id="ProtNLM"/>
    </source>
</evidence>
<keyword evidence="2" id="KW-0732">Signal</keyword>
<evidence type="ECO:0000256" key="2">
    <source>
        <dbReference type="SAM" id="SignalP"/>
    </source>
</evidence>
<accession>A0ABT5HSV3</accession>
<gene>
    <name evidence="3" type="ORF">PQU92_07630</name>
</gene>